<protein>
    <recommendedName>
        <fullName evidence="16">ADP-ribosylation factor</fullName>
    </recommendedName>
</protein>
<comment type="subcellular location">
    <subcellularLocation>
        <location evidence="1">Golgi apparatus</location>
    </subcellularLocation>
</comment>
<keyword evidence="15" id="KW-1185">Reference proteome</keyword>
<dbReference type="SUPFAM" id="SSF52540">
    <property type="entry name" value="P-loop containing nucleoside triphosphate hydrolases"/>
    <property type="match status" value="1"/>
</dbReference>
<dbReference type="NCBIfam" id="TIGR00231">
    <property type="entry name" value="small_GTP"/>
    <property type="match status" value="1"/>
</dbReference>
<keyword evidence="9 11" id="KW-0342">GTP-binding</keyword>
<dbReference type="GO" id="GO:0046872">
    <property type="term" value="F:metal ion binding"/>
    <property type="evidence" value="ECO:0007669"/>
    <property type="project" value="UniProtKB-KW"/>
</dbReference>
<feature type="binding site" evidence="12">
    <location>
        <position position="47"/>
    </location>
    <ligand>
        <name>Mg(2+)</name>
        <dbReference type="ChEBI" id="CHEBI:18420"/>
    </ligand>
</feature>
<keyword evidence="12" id="KW-0460">Magnesium</keyword>
<organism evidence="14 15">
    <name type="scientific">Stentor coeruleus</name>
    <dbReference type="NCBI Taxonomy" id="5963"/>
    <lineage>
        <taxon>Eukaryota</taxon>
        <taxon>Sar</taxon>
        <taxon>Alveolata</taxon>
        <taxon>Ciliophora</taxon>
        <taxon>Postciliodesmatophora</taxon>
        <taxon>Heterotrichea</taxon>
        <taxon>Heterotrichida</taxon>
        <taxon>Stentoridae</taxon>
        <taxon>Stentor</taxon>
    </lineage>
</organism>
<dbReference type="InterPro" id="IPR024156">
    <property type="entry name" value="Small_GTPase_ARF"/>
</dbReference>
<dbReference type="GO" id="GO:0016192">
    <property type="term" value="P:vesicle-mediated transport"/>
    <property type="evidence" value="ECO:0007669"/>
    <property type="project" value="UniProtKB-KW"/>
</dbReference>
<dbReference type="InterPro" id="IPR005225">
    <property type="entry name" value="Small_GTP-bd"/>
</dbReference>
<dbReference type="SMART" id="SM00178">
    <property type="entry name" value="SAR"/>
    <property type="match status" value="1"/>
</dbReference>
<comment type="caution">
    <text evidence="14">The sequence shown here is derived from an EMBL/GenBank/DDBJ whole genome shotgun (WGS) entry which is preliminary data.</text>
</comment>
<dbReference type="GO" id="GO:0015031">
    <property type="term" value="P:protein transport"/>
    <property type="evidence" value="ECO:0007669"/>
    <property type="project" value="UniProtKB-KW"/>
</dbReference>
<dbReference type="EMBL" id="MPUH01000206">
    <property type="protein sequence ID" value="OMJ86416.1"/>
    <property type="molecule type" value="Genomic_DNA"/>
</dbReference>
<dbReference type="GO" id="GO:0005794">
    <property type="term" value="C:Golgi apparatus"/>
    <property type="evidence" value="ECO:0007669"/>
    <property type="project" value="UniProtKB-SubCell"/>
</dbReference>
<feature type="binding site" evidence="11">
    <location>
        <begin position="126"/>
        <end position="129"/>
    </location>
    <ligand>
        <name>GTP</name>
        <dbReference type="ChEBI" id="CHEBI:37565"/>
    </ligand>
</feature>
<dbReference type="InterPro" id="IPR006689">
    <property type="entry name" value="Small_GTPase_ARF/SAR"/>
</dbReference>
<evidence type="ECO:0000256" key="7">
    <source>
        <dbReference type="ARBA" id="ARBA00022927"/>
    </source>
</evidence>
<keyword evidence="12" id="KW-0479">Metal-binding</keyword>
<evidence type="ECO:0000256" key="4">
    <source>
        <dbReference type="ARBA" id="ARBA00022707"/>
    </source>
</evidence>
<sequence>MGQIFSNAWQKVFKYPRINIIVVGLDASGKTTILYKSKFGEVLNSQSLFYSYETVDNRELSIKSWDLGGSDRSISSLYKRFYENVQGIIFVVDSNDRYRIEDAYYELDKILKDNQLNDAVLLVFANKQDLPEAMKPDEIARKFKLYDIQGRNWLVQDSCACMGRGYGISEGFEWLLNEIHKKNERKFG</sequence>
<keyword evidence="10" id="KW-0449">Lipoprotein</keyword>
<keyword evidence="8" id="KW-0333">Golgi apparatus</keyword>
<accession>A0A1R2CBP3</accession>
<keyword evidence="7" id="KW-0653">Protein transport</keyword>
<evidence type="ECO:0000256" key="6">
    <source>
        <dbReference type="ARBA" id="ARBA00022892"/>
    </source>
</evidence>
<dbReference type="Gene3D" id="3.40.50.300">
    <property type="entry name" value="P-loop containing nucleotide triphosphate hydrolases"/>
    <property type="match status" value="1"/>
</dbReference>
<comment type="similarity">
    <text evidence="2 13">Belongs to the small GTPase superfamily. Arf family.</text>
</comment>
<dbReference type="AlphaFoldDB" id="A0A1R2CBP3"/>
<keyword evidence="4" id="KW-0519">Myristate</keyword>
<evidence type="ECO:0000256" key="1">
    <source>
        <dbReference type="ARBA" id="ARBA00004555"/>
    </source>
</evidence>
<feature type="binding site" evidence="12">
    <location>
        <position position="31"/>
    </location>
    <ligand>
        <name>Mg(2+)</name>
        <dbReference type="ChEBI" id="CHEBI:18420"/>
    </ligand>
</feature>
<dbReference type="GO" id="GO:0003924">
    <property type="term" value="F:GTPase activity"/>
    <property type="evidence" value="ECO:0007669"/>
    <property type="project" value="InterPro"/>
</dbReference>
<dbReference type="PROSITE" id="PS51417">
    <property type="entry name" value="ARF"/>
    <property type="match status" value="1"/>
</dbReference>
<dbReference type="CDD" id="cd00878">
    <property type="entry name" value="Arf_Arl"/>
    <property type="match status" value="1"/>
</dbReference>
<evidence type="ECO:0000256" key="2">
    <source>
        <dbReference type="ARBA" id="ARBA00010290"/>
    </source>
</evidence>
<dbReference type="PRINTS" id="PR00328">
    <property type="entry name" value="SAR1GTPBP"/>
</dbReference>
<keyword evidence="6" id="KW-0931">ER-Golgi transport</keyword>
<evidence type="ECO:0000256" key="8">
    <source>
        <dbReference type="ARBA" id="ARBA00023034"/>
    </source>
</evidence>
<feature type="binding site" evidence="11">
    <location>
        <position position="69"/>
    </location>
    <ligand>
        <name>GTP</name>
        <dbReference type="ChEBI" id="CHEBI:37565"/>
    </ligand>
</feature>
<proteinExistence type="inferred from homology"/>
<evidence type="ECO:0008006" key="16">
    <source>
        <dbReference type="Google" id="ProtNLM"/>
    </source>
</evidence>
<feature type="binding site" evidence="11">
    <location>
        <begin position="24"/>
        <end position="31"/>
    </location>
    <ligand>
        <name>GTP</name>
        <dbReference type="ChEBI" id="CHEBI:37565"/>
    </ligand>
</feature>
<evidence type="ECO:0000256" key="12">
    <source>
        <dbReference type="PIRSR" id="PIRSR606689-2"/>
    </source>
</evidence>
<reference evidence="14 15" key="1">
    <citation type="submission" date="2016-11" db="EMBL/GenBank/DDBJ databases">
        <title>The macronuclear genome of Stentor coeruleus: a giant cell with tiny introns.</title>
        <authorList>
            <person name="Slabodnick M."/>
            <person name="Ruby J.G."/>
            <person name="Reiff S.B."/>
            <person name="Swart E.C."/>
            <person name="Gosai S."/>
            <person name="Prabakaran S."/>
            <person name="Witkowska E."/>
            <person name="Larue G.E."/>
            <person name="Fisher S."/>
            <person name="Freeman R.M."/>
            <person name="Gunawardena J."/>
            <person name="Chu W."/>
            <person name="Stover N.A."/>
            <person name="Gregory B.D."/>
            <person name="Nowacki M."/>
            <person name="Derisi J."/>
            <person name="Roy S.W."/>
            <person name="Marshall W.F."/>
            <person name="Sood P."/>
        </authorList>
    </citation>
    <scope>NUCLEOTIDE SEQUENCE [LARGE SCALE GENOMIC DNA]</scope>
    <source>
        <strain evidence="14">WM001</strain>
    </source>
</reference>
<dbReference type="GO" id="GO:0005525">
    <property type="term" value="F:GTP binding"/>
    <property type="evidence" value="ECO:0007669"/>
    <property type="project" value="UniProtKB-KW"/>
</dbReference>
<evidence type="ECO:0000256" key="5">
    <source>
        <dbReference type="ARBA" id="ARBA00022741"/>
    </source>
</evidence>
<dbReference type="PANTHER" id="PTHR11711">
    <property type="entry name" value="ADP RIBOSYLATION FACTOR-RELATED"/>
    <property type="match status" value="1"/>
</dbReference>
<evidence type="ECO:0000256" key="10">
    <source>
        <dbReference type="ARBA" id="ARBA00023288"/>
    </source>
</evidence>
<gene>
    <name evidence="14" type="ORF">SteCoe_12076</name>
</gene>
<dbReference type="Proteomes" id="UP000187209">
    <property type="component" value="Unassembled WGS sequence"/>
</dbReference>
<keyword evidence="5 11" id="KW-0547">Nucleotide-binding</keyword>
<name>A0A1R2CBP3_9CILI</name>
<dbReference type="Pfam" id="PF00025">
    <property type="entry name" value="Arf"/>
    <property type="match status" value="1"/>
</dbReference>
<dbReference type="SMART" id="SM00177">
    <property type="entry name" value="ARF"/>
    <property type="match status" value="1"/>
</dbReference>
<dbReference type="OrthoDB" id="2011769at2759"/>
<evidence type="ECO:0000313" key="15">
    <source>
        <dbReference type="Proteomes" id="UP000187209"/>
    </source>
</evidence>
<keyword evidence="3" id="KW-0813">Transport</keyword>
<evidence type="ECO:0000313" key="14">
    <source>
        <dbReference type="EMBL" id="OMJ86416.1"/>
    </source>
</evidence>
<evidence type="ECO:0000256" key="13">
    <source>
        <dbReference type="RuleBase" id="RU003925"/>
    </source>
</evidence>
<evidence type="ECO:0000256" key="11">
    <source>
        <dbReference type="PIRSR" id="PIRSR606689-1"/>
    </source>
</evidence>
<dbReference type="InterPro" id="IPR027417">
    <property type="entry name" value="P-loop_NTPase"/>
</dbReference>
<evidence type="ECO:0000256" key="9">
    <source>
        <dbReference type="ARBA" id="ARBA00023134"/>
    </source>
</evidence>
<dbReference type="FunFam" id="3.40.50.300:FF:003500">
    <property type="entry name" value="ADP-ribosylation factor 1"/>
    <property type="match status" value="1"/>
</dbReference>
<evidence type="ECO:0000256" key="3">
    <source>
        <dbReference type="ARBA" id="ARBA00022448"/>
    </source>
</evidence>